<dbReference type="EMBL" id="JAMXLY010000004">
    <property type="protein sequence ID" value="MCO6024639.1"/>
    <property type="molecule type" value="Genomic_DNA"/>
</dbReference>
<dbReference type="PANTHER" id="PTHR43405">
    <property type="entry name" value="GLYCOSYL HYDROLASE DIGH"/>
    <property type="match status" value="1"/>
</dbReference>
<feature type="signal peptide" evidence="2">
    <location>
        <begin position="1"/>
        <end position="19"/>
    </location>
</feature>
<dbReference type="InterPro" id="IPR013783">
    <property type="entry name" value="Ig-like_fold"/>
</dbReference>
<comment type="caution">
    <text evidence="4">The sequence shown here is derived from an EMBL/GenBank/DDBJ whole genome shotgun (WGS) entry which is preliminary data.</text>
</comment>
<dbReference type="InterPro" id="IPR003790">
    <property type="entry name" value="GHL10"/>
</dbReference>
<organism evidence="4 5">
    <name type="scientific">Segatella cerevisiae</name>
    <dbReference type="NCBI Taxonomy" id="2053716"/>
    <lineage>
        <taxon>Bacteria</taxon>
        <taxon>Pseudomonadati</taxon>
        <taxon>Bacteroidota</taxon>
        <taxon>Bacteroidia</taxon>
        <taxon>Bacteroidales</taxon>
        <taxon>Prevotellaceae</taxon>
        <taxon>Segatella</taxon>
    </lineage>
</organism>
<dbReference type="Gene3D" id="3.20.20.80">
    <property type="entry name" value="Glycosidases"/>
    <property type="match status" value="1"/>
</dbReference>
<dbReference type="Proteomes" id="UP001204015">
    <property type="component" value="Unassembled WGS sequence"/>
</dbReference>
<name>A0ABT1BU72_9BACT</name>
<reference evidence="4 5" key="1">
    <citation type="submission" date="2022-06" db="EMBL/GenBank/DDBJ databases">
        <title>A taxonomic note on the genus Prevotella: Description of four novel genera and emended description of the genera Hallella and Xylanibacter.</title>
        <authorList>
            <person name="Hitch T.C.A."/>
        </authorList>
    </citation>
    <scope>NUCLEOTIDE SEQUENCE [LARGE SCALE GENOMIC DNA]</scope>
    <source>
        <strain evidence="4 5">DSM 100619</strain>
    </source>
</reference>
<evidence type="ECO:0000313" key="4">
    <source>
        <dbReference type="EMBL" id="MCO6024639.1"/>
    </source>
</evidence>
<feature type="chain" id="PRO_5046113346" evidence="2">
    <location>
        <begin position="20"/>
        <end position="494"/>
    </location>
</feature>
<accession>A0ABT1BU72</accession>
<dbReference type="RefSeq" id="WP_252760001.1">
    <property type="nucleotide sequence ID" value="NZ_JAMXLY010000004.1"/>
</dbReference>
<gene>
    <name evidence="4" type="ORF">NG821_02075</name>
</gene>
<dbReference type="Gene3D" id="2.60.40.10">
    <property type="entry name" value="Immunoglobulins"/>
    <property type="match status" value="1"/>
</dbReference>
<evidence type="ECO:0000313" key="5">
    <source>
        <dbReference type="Proteomes" id="UP001204015"/>
    </source>
</evidence>
<dbReference type="InterPro" id="IPR017853">
    <property type="entry name" value="GH"/>
</dbReference>
<keyword evidence="5" id="KW-1185">Reference proteome</keyword>
<keyword evidence="1 2" id="KW-0732">Signal</keyword>
<evidence type="ECO:0000256" key="1">
    <source>
        <dbReference type="ARBA" id="ARBA00022729"/>
    </source>
</evidence>
<proteinExistence type="predicted"/>
<dbReference type="Pfam" id="PF02638">
    <property type="entry name" value="GHL10"/>
    <property type="match status" value="1"/>
</dbReference>
<dbReference type="InterPro" id="IPR052177">
    <property type="entry name" value="Divisome_Glycosyl_Hydrolase"/>
</dbReference>
<protein>
    <submittedName>
        <fullName evidence="4">Family 10 glycosylhydrolase</fullName>
    </submittedName>
</protein>
<evidence type="ECO:0000259" key="3">
    <source>
        <dbReference type="Pfam" id="PF02638"/>
    </source>
</evidence>
<sequence length="494" mass="56682">MKKVVFLFLLCLASLSLFSQNKREFRGAWIQCVNGQFIGMSTSEMQRTLASQLDSLKRDGVNAIFFQVRPECDALYNSKIEPWSKFLTGRQGQAPSPYWDPLQWMIEQCHQRGMELHAWINPFRAKIKTTNELSNNHIVIKRPDLVFSYDGQFILNPGLPEVRTYICKVVDDIISRYDVDGIHIDDYFYPYPAAGQTIPDQDLFRSNPHGFTNIGDWRRDNVNLFIKQLSATIHQRKPWLKFGVSPFGIYRNQKTSANGSATNGLQDYDDLYADVLLWINNGWVDYSVPQLYWAIGNPVADYSTLIKWWNRNAGNRPLYIGENVLGTVQAADPQNPASHQMPAKFRLHAQNQNVKGTVLWYAKAVVDNPGNYGHALRDYYWKYPALPPSMPFLDDKAPKHPKKVKMTWTDKGPFLTWKTPKGKKWGDVVTRYVIYRFEKGEKVDLTDPSKIKAITYATTYPLPYVDGKSKVTYVVTGLDRVGNESKGAKKKIKL</sequence>
<dbReference type="SUPFAM" id="SSF51445">
    <property type="entry name" value="(Trans)glycosidases"/>
    <property type="match status" value="1"/>
</dbReference>
<feature type="domain" description="Glycosyl hydrolase-like 10" evidence="3">
    <location>
        <begin position="24"/>
        <end position="321"/>
    </location>
</feature>
<evidence type="ECO:0000256" key="2">
    <source>
        <dbReference type="SAM" id="SignalP"/>
    </source>
</evidence>
<dbReference type="PANTHER" id="PTHR43405:SF1">
    <property type="entry name" value="GLYCOSYL HYDROLASE DIGH"/>
    <property type="match status" value="1"/>
</dbReference>